<dbReference type="SUPFAM" id="SSF55846">
    <property type="entry name" value="N-acetylmuramoyl-L-alanine amidase-like"/>
    <property type="match status" value="1"/>
</dbReference>
<evidence type="ECO:0000259" key="7">
    <source>
        <dbReference type="SMART" id="SM00644"/>
    </source>
</evidence>
<dbReference type="GO" id="GO:0071555">
    <property type="term" value="P:cell wall organization"/>
    <property type="evidence" value="ECO:0007669"/>
    <property type="project" value="UniProtKB-KW"/>
</dbReference>
<organism evidence="8 9">
    <name type="scientific">Bordetella bronchiseptica 253</name>
    <dbReference type="NCBI Taxonomy" id="568707"/>
    <lineage>
        <taxon>Bacteria</taxon>
        <taxon>Pseudomonadati</taxon>
        <taxon>Pseudomonadota</taxon>
        <taxon>Betaproteobacteria</taxon>
        <taxon>Burkholderiales</taxon>
        <taxon>Alcaligenaceae</taxon>
        <taxon>Bordetella</taxon>
    </lineage>
</organism>
<dbReference type="Gene3D" id="1.10.101.10">
    <property type="entry name" value="PGBD-like superfamily/PGBD"/>
    <property type="match status" value="1"/>
</dbReference>
<reference evidence="8 9" key="1">
    <citation type="journal article" date="2012" name="BMC Genomics">
        <title>Comparative genomics of the classical Bordetella subspecies: the evolution and exchange of virulence-associated diversity amongst closely related pathogens.</title>
        <authorList>
            <person name="Park J."/>
            <person name="Zhang Y."/>
            <person name="Buboltz A.M."/>
            <person name="Zhang X."/>
            <person name="Schuster S.C."/>
            <person name="Ahuja U."/>
            <person name="Liu M."/>
            <person name="Miller J.F."/>
            <person name="Sebaihia M."/>
            <person name="Bentley S.D."/>
            <person name="Parkhill J."/>
            <person name="Harvill E.T."/>
        </authorList>
    </citation>
    <scope>NUCLEOTIDE SEQUENCE [LARGE SCALE GENOMIC DNA]</scope>
    <source>
        <strain evidence="8 9">253</strain>
    </source>
</reference>
<proteinExistence type="inferred from homology"/>
<accession>A0A0C6PEF7</accession>
<comment type="similarity">
    <text evidence="2">Belongs to the N-acetylmuramoyl-L-alanine amidase 2 family.</text>
</comment>
<dbReference type="InterPro" id="IPR051206">
    <property type="entry name" value="NAMLAA_amidase_2"/>
</dbReference>
<keyword evidence="6" id="KW-0732">Signal</keyword>
<dbReference type="OrthoDB" id="9794842at2"/>
<dbReference type="Gene3D" id="3.40.80.10">
    <property type="entry name" value="Peptidoglycan recognition protein-like"/>
    <property type="match status" value="1"/>
</dbReference>
<keyword evidence="4 8" id="KW-0378">Hydrolase</keyword>
<dbReference type="GO" id="GO:0008745">
    <property type="term" value="F:N-acetylmuramoyl-L-alanine amidase activity"/>
    <property type="evidence" value="ECO:0007669"/>
    <property type="project" value="UniProtKB-EC"/>
</dbReference>
<evidence type="ECO:0000256" key="6">
    <source>
        <dbReference type="SAM" id="SignalP"/>
    </source>
</evidence>
<dbReference type="GO" id="GO:0019867">
    <property type="term" value="C:outer membrane"/>
    <property type="evidence" value="ECO:0007669"/>
    <property type="project" value="TreeGrafter"/>
</dbReference>
<dbReference type="Pfam" id="PF01510">
    <property type="entry name" value="Amidase_2"/>
    <property type="match status" value="1"/>
</dbReference>
<dbReference type="InterPro" id="IPR002477">
    <property type="entry name" value="Peptidoglycan-bd-like"/>
</dbReference>
<feature type="domain" description="N-acetylmuramoyl-L-alanine amidase" evidence="7">
    <location>
        <begin position="30"/>
        <end position="182"/>
    </location>
</feature>
<dbReference type="Pfam" id="PF01471">
    <property type="entry name" value="PG_binding_1"/>
    <property type="match status" value="1"/>
</dbReference>
<evidence type="ECO:0000256" key="1">
    <source>
        <dbReference type="ARBA" id="ARBA00001561"/>
    </source>
</evidence>
<evidence type="ECO:0000256" key="4">
    <source>
        <dbReference type="ARBA" id="ARBA00022801"/>
    </source>
</evidence>
<dbReference type="EMBL" id="HE965806">
    <property type="protein sequence ID" value="CCJ56565.1"/>
    <property type="molecule type" value="Genomic_DNA"/>
</dbReference>
<dbReference type="RefSeq" id="WP_015065085.1">
    <property type="nucleotide sequence ID" value="NC_019382.1"/>
</dbReference>
<dbReference type="PROSITE" id="PS51257">
    <property type="entry name" value="PROKAR_LIPOPROTEIN"/>
    <property type="match status" value="1"/>
</dbReference>
<dbReference type="GO" id="GO:0009253">
    <property type="term" value="P:peptidoglycan catabolic process"/>
    <property type="evidence" value="ECO:0007669"/>
    <property type="project" value="InterPro"/>
</dbReference>
<dbReference type="InterPro" id="IPR036365">
    <property type="entry name" value="PGBD-like_sf"/>
</dbReference>
<dbReference type="InterPro" id="IPR036366">
    <property type="entry name" value="PGBDSf"/>
</dbReference>
<dbReference type="CDD" id="cd06583">
    <property type="entry name" value="PGRP"/>
    <property type="match status" value="1"/>
</dbReference>
<dbReference type="SUPFAM" id="SSF47090">
    <property type="entry name" value="PGBD-like"/>
    <property type="match status" value="1"/>
</dbReference>
<evidence type="ECO:0000313" key="9">
    <source>
        <dbReference type="Proteomes" id="UP000007564"/>
    </source>
</evidence>
<dbReference type="Proteomes" id="UP000007564">
    <property type="component" value="Chromosome"/>
</dbReference>
<feature type="signal peptide" evidence="6">
    <location>
        <begin position="1"/>
        <end position="20"/>
    </location>
</feature>
<dbReference type="PANTHER" id="PTHR30417:SF1">
    <property type="entry name" value="N-ACETYLMURAMOYL-L-ALANINE AMIDASE AMID"/>
    <property type="match status" value="1"/>
</dbReference>
<dbReference type="SMART" id="SM00644">
    <property type="entry name" value="Ami_2"/>
    <property type="match status" value="1"/>
</dbReference>
<keyword evidence="5" id="KW-0961">Cell wall biogenesis/degradation</keyword>
<sequence>MPWITRAAPIACLLALAGCAARGPAGLDLDTSITAVSQSSRVRAVVLHYTSTGNENSLKILSERKVSAHYLITDTPRPRAYRLVDETRAAWHAGISAWYGQSAMNSTSIGIELVNPGWTNGEGEWTRGGHGDADSRHWAPYPDAQIEALIVLLRDIVARHGIAPENIVGHSDIAPQRKVDPGPLFPWRRLAQAGLGRWYDEAGAAAHLARLRIEGVPDIAWFQGQLARLGYAAPQSGVLDTATRNVLAAFQMHYRPARHDGQPDAETAAIMLALR</sequence>
<dbReference type="PANTHER" id="PTHR30417">
    <property type="entry name" value="N-ACETYLMURAMOYL-L-ALANINE AMIDASE AMID"/>
    <property type="match status" value="1"/>
</dbReference>
<comment type="catalytic activity">
    <reaction evidence="1">
        <text>Hydrolyzes the link between N-acetylmuramoyl residues and L-amino acid residues in certain cell-wall glycopeptides.</text>
        <dbReference type="EC" id="3.5.1.28"/>
    </reaction>
</comment>
<dbReference type="AlphaFoldDB" id="A0A0C6PEF7"/>
<dbReference type="KEGG" id="bbh:BN112_4651"/>
<evidence type="ECO:0000256" key="2">
    <source>
        <dbReference type="ARBA" id="ARBA00007553"/>
    </source>
</evidence>
<dbReference type="InterPro" id="IPR036505">
    <property type="entry name" value="Amidase/PGRP_sf"/>
</dbReference>
<protein>
    <recommendedName>
        <fullName evidence="3">N-acetylmuramoyl-L-alanine amidase</fullName>
        <ecNumber evidence="3">3.5.1.28</ecNumber>
    </recommendedName>
</protein>
<dbReference type="GO" id="GO:0009254">
    <property type="term" value="P:peptidoglycan turnover"/>
    <property type="evidence" value="ECO:0007669"/>
    <property type="project" value="TreeGrafter"/>
</dbReference>
<dbReference type="FunFam" id="3.40.80.10:FF:000003">
    <property type="entry name" value="N-acetylmuramoyl-L-alanine amidase"/>
    <property type="match status" value="1"/>
</dbReference>
<dbReference type="InterPro" id="IPR002502">
    <property type="entry name" value="Amidase_domain"/>
</dbReference>
<evidence type="ECO:0000256" key="5">
    <source>
        <dbReference type="ARBA" id="ARBA00023316"/>
    </source>
</evidence>
<evidence type="ECO:0000313" key="8">
    <source>
        <dbReference type="EMBL" id="CCJ56565.1"/>
    </source>
</evidence>
<name>A0A0C6PEF7_BORBO</name>
<dbReference type="EC" id="3.5.1.28" evidence="3"/>
<dbReference type="HOGENOM" id="CLU_049290_2_1_4"/>
<feature type="chain" id="PRO_5002190254" description="N-acetylmuramoyl-L-alanine amidase" evidence="6">
    <location>
        <begin position="21"/>
        <end position="275"/>
    </location>
</feature>
<evidence type="ECO:0000256" key="3">
    <source>
        <dbReference type="ARBA" id="ARBA00011901"/>
    </source>
</evidence>
<gene>
    <name evidence="8" type="ORF">BN112_4651</name>
</gene>